<proteinExistence type="predicted"/>
<dbReference type="PROSITE" id="PS00626">
    <property type="entry name" value="RCC1_2"/>
    <property type="match status" value="2"/>
</dbReference>
<feature type="repeat" description="RCC1" evidence="2">
    <location>
        <begin position="423"/>
        <end position="473"/>
    </location>
</feature>
<feature type="domain" description="BTB" evidence="4">
    <location>
        <begin position="969"/>
        <end position="1045"/>
    </location>
</feature>
<sequence>MAPAAADPMAKDTMDYLQSVAAARARCDAVLASKAVDEPQPTNVEKTKNALSEAPSAASVRAVFPRAPKVKVTGELPDKDAPPPSLEECQDLLGDGKVEVVVEDLSGRRFDEVPVLALPNMFVEAGTVVDEDPAARGAVGGVAGACAAAIRIADRSLPEPYVVSLARACTQVAVFGAQHLRHPETQAPLPRCRKEAWTFSKKRRRDSCVCRIGVHSWSSTYRGLGVEIATASQVAVAGTGEAGDQATLNCVGRLWCPLRPDVLGDELDELDAIQFTKCWYEFWTDSVDEIEDTSTIAPPKRLKRSTAIGAQTVGWGESPMRCLGRDLGAVASRPQPLFIRDLEALERIKTVACSARHTVVLTWRGRVFCCGDNEDGACGVGGTQKVSRLAAVSWPDDAPIQCTKIAAGADVFGASSCAVSSEGTLYCWGSGVACACRTTAPRLTPTAVSFSDEDVRVVSISAGGSFCIALDENKRLWSWGMYASGRLGLGQPPKIRDPRIREGDVERPGRSARLQLAPKLIERVSLQRSDKITYYEADESQTVASPMWASVVCGEAHALAIDEHGRLYAFGSNAHGQLGLGVAKNGGTQDAFLPTPVNPFFTQQRVVHASAGPTHSAIIDEKGRAWTWGGGGHGLALLGHGARKADAPPLMSTTDWMARRVTERRRPTSQKSVRGAFRATRTLVELRFAWPRRVHGLDGLAIAQIACGERHTAFLTQEGSLYTCGDGLALLGADETTERARRVGEVVRDEEALLQAAVEASVVDVPRQPNAAWLPALDGKRVERVSCGGQHTVALVSGSQAAHLLGAKLWKAARKATQELNGEPTSDGEEDALVDCLLVPGGGDPIYAHLAVLAARSPMLEELIMLEKREDGDDDGYLQILVPDLSPRVCELFLEYCYRDDIFEPRDAPLPLPLIAELKKGAELYKTPRLASLCSQALGNVQIDESYDDVLPSSLAEDFETLVNKGDFTDVTVKASKGQVRAHRPVLAARSDYFRAMFRSGMRESIDDGFQAKQRCRVEVCVPDDDDDVSRLFRAVYSSKLPLGDGDRFLRDVVAADRYGLEDVRRLGEAGCATSDSADRSVVLQTASRIGAANLYSDQLGKACTDIADLNIKELGTDVLEDLMTTIASQRPHLLRPAAPPEPPYDPDKVISTPIAAGNLSWKHSVAMTLAAMVTFIAQSAYRFRQTASMVINGIFLVFVLWLYRDSARREAAKARKKKV</sequence>
<comment type="caution">
    <text evidence="5">The sequence shown here is derived from an EMBL/GenBank/DDBJ whole genome shotgun (WGS) entry which is preliminary data.</text>
</comment>
<keyword evidence="6" id="KW-1185">Reference proteome</keyword>
<dbReference type="PROSITE" id="PS50012">
    <property type="entry name" value="RCC1_3"/>
    <property type="match status" value="4"/>
</dbReference>
<protein>
    <recommendedName>
        <fullName evidence="4">BTB domain-containing protein</fullName>
    </recommendedName>
</protein>
<evidence type="ECO:0000259" key="4">
    <source>
        <dbReference type="PROSITE" id="PS50097"/>
    </source>
</evidence>
<keyword evidence="3" id="KW-0812">Transmembrane</keyword>
<dbReference type="InterPro" id="IPR058923">
    <property type="entry name" value="RCC1-like_dom"/>
</dbReference>
<dbReference type="PROSITE" id="PS50097">
    <property type="entry name" value="BTB"/>
    <property type="match status" value="2"/>
</dbReference>
<reference evidence="5" key="1">
    <citation type="submission" date="2021-11" db="EMBL/GenBank/DDBJ databases">
        <authorList>
            <consortium name="Genoscope - CEA"/>
            <person name="William W."/>
        </authorList>
    </citation>
    <scope>NUCLEOTIDE SEQUENCE</scope>
</reference>
<dbReference type="Pfam" id="PF00651">
    <property type="entry name" value="BTB"/>
    <property type="match status" value="2"/>
</dbReference>
<feature type="transmembrane region" description="Helical" evidence="3">
    <location>
        <begin position="1187"/>
        <end position="1204"/>
    </location>
</feature>
<dbReference type="InterPro" id="IPR011333">
    <property type="entry name" value="SKP1/BTB/POZ_sf"/>
</dbReference>
<accession>A0A8J2SXJ1</accession>
<dbReference type="AlphaFoldDB" id="A0A8J2SXJ1"/>
<dbReference type="EMBL" id="CAKKNE010000005">
    <property type="protein sequence ID" value="CAH0375942.1"/>
    <property type="molecule type" value="Genomic_DNA"/>
</dbReference>
<dbReference type="OrthoDB" id="9997739at2759"/>
<feature type="domain" description="BTB" evidence="4">
    <location>
        <begin position="834"/>
        <end position="906"/>
    </location>
</feature>
<gene>
    <name evidence="5" type="ORF">PECAL_5P04950</name>
</gene>
<organism evidence="5 6">
    <name type="scientific">Pelagomonas calceolata</name>
    <dbReference type="NCBI Taxonomy" id="35677"/>
    <lineage>
        <taxon>Eukaryota</taxon>
        <taxon>Sar</taxon>
        <taxon>Stramenopiles</taxon>
        <taxon>Ochrophyta</taxon>
        <taxon>Pelagophyceae</taxon>
        <taxon>Pelagomonadales</taxon>
        <taxon>Pelagomonadaceae</taxon>
        <taxon>Pelagomonas</taxon>
    </lineage>
</organism>
<dbReference type="Gene3D" id="2.130.10.30">
    <property type="entry name" value="Regulator of chromosome condensation 1/beta-lactamase-inhibitor protein II"/>
    <property type="match status" value="1"/>
</dbReference>
<dbReference type="InterPro" id="IPR000408">
    <property type="entry name" value="Reg_chr_condens"/>
</dbReference>
<evidence type="ECO:0000313" key="5">
    <source>
        <dbReference type="EMBL" id="CAH0375942.1"/>
    </source>
</evidence>
<dbReference type="InterPro" id="IPR000210">
    <property type="entry name" value="BTB/POZ_dom"/>
</dbReference>
<dbReference type="Proteomes" id="UP000789595">
    <property type="component" value="Unassembled WGS sequence"/>
</dbReference>
<keyword evidence="3" id="KW-1133">Transmembrane helix</keyword>
<evidence type="ECO:0000313" key="6">
    <source>
        <dbReference type="Proteomes" id="UP000789595"/>
    </source>
</evidence>
<dbReference type="Pfam" id="PF13540">
    <property type="entry name" value="RCC1_2"/>
    <property type="match status" value="1"/>
</dbReference>
<dbReference type="SUPFAM" id="SSF54695">
    <property type="entry name" value="POZ domain"/>
    <property type="match status" value="2"/>
</dbReference>
<dbReference type="CDD" id="cd18186">
    <property type="entry name" value="BTB_POZ_ZBTB_KLHL-like"/>
    <property type="match status" value="1"/>
</dbReference>
<dbReference type="PANTHER" id="PTHR22870:SF466">
    <property type="entry name" value="ANKYRIN REPEAT-CONTAINING PROTEIN"/>
    <property type="match status" value="1"/>
</dbReference>
<dbReference type="Gene3D" id="3.30.710.10">
    <property type="entry name" value="Potassium Channel Kv1.1, Chain A"/>
    <property type="match status" value="2"/>
</dbReference>
<feature type="repeat" description="RCC1" evidence="2">
    <location>
        <begin position="565"/>
        <end position="622"/>
    </location>
</feature>
<evidence type="ECO:0000256" key="3">
    <source>
        <dbReference type="SAM" id="Phobius"/>
    </source>
</evidence>
<evidence type="ECO:0000256" key="2">
    <source>
        <dbReference type="PROSITE-ProRule" id="PRU00235"/>
    </source>
</evidence>
<feature type="repeat" description="RCC1" evidence="2">
    <location>
        <begin position="310"/>
        <end position="364"/>
    </location>
</feature>
<evidence type="ECO:0000256" key="1">
    <source>
        <dbReference type="ARBA" id="ARBA00022737"/>
    </source>
</evidence>
<dbReference type="InterPro" id="IPR051210">
    <property type="entry name" value="Ub_ligase/GEF_domain"/>
</dbReference>
<keyword evidence="1" id="KW-0677">Repeat</keyword>
<name>A0A8J2SXJ1_9STRA</name>
<dbReference type="PANTHER" id="PTHR22870">
    <property type="entry name" value="REGULATOR OF CHROMOSOME CONDENSATION"/>
    <property type="match status" value="1"/>
</dbReference>
<keyword evidence="3" id="KW-0472">Membrane</keyword>
<dbReference type="SMART" id="SM00225">
    <property type="entry name" value="BTB"/>
    <property type="match status" value="2"/>
</dbReference>
<dbReference type="InterPro" id="IPR009091">
    <property type="entry name" value="RCC1/BLIP-II"/>
</dbReference>
<dbReference type="SUPFAM" id="SSF50985">
    <property type="entry name" value="RCC1/BLIP-II"/>
    <property type="match status" value="1"/>
</dbReference>
<dbReference type="Pfam" id="PF25390">
    <property type="entry name" value="WD40_RLD"/>
    <property type="match status" value="1"/>
</dbReference>
<feature type="repeat" description="RCC1" evidence="2">
    <location>
        <begin position="623"/>
        <end position="718"/>
    </location>
</feature>